<accession>A0A3Q2CTL3</accession>
<dbReference type="RefSeq" id="XP_015251691.1">
    <property type="nucleotide sequence ID" value="XM_015396205.1"/>
</dbReference>
<protein>
    <recommendedName>
        <fullName evidence="6">Tetraspanin</fullName>
    </recommendedName>
</protein>
<dbReference type="InterPro" id="IPR018499">
    <property type="entry name" value="Tetraspanin/Peripherin"/>
</dbReference>
<dbReference type="GeneTree" id="ENSGT00940000164634"/>
<dbReference type="GO" id="GO:0043473">
    <property type="term" value="P:pigmentation"/>
    <property type="evidence" value="ECO:0007669"/>
    <property type="project" value="Ensembl"/>
</dbReference>
<dbReference type="PIRSF" id="PIRSF002419">
    <property type="entry name" value="Tetraspanin"/>
    <property type="match status" value="1"/>
</dbReference>
<organism evidence="7 8">
    <name type="scientific">Cyprinodon variegatus</name>
    <name type="common">Sheepshead minnow</name>
    <dbReference type="NCBI Taxonomy" id="28743"/>
    <lineage>
        <taxon>Eukaryota</taxon>
        <taxon>Metazoa</taxon>
        <taxon>Chordata</taxon>
        <taxon>Craniata</taxon>
        <taxon>Vertebrata</taxon>
        <taxon>Euteleostomi</taxon>
        <taxon>Actinopterygii</taxon>
        <taxon>Neopterygii</taxon>
        <taxon>Teleostei</taxon>
        <taxon>Neoteleostei</taxon>
        <taxon>Acanthomorphata</taxon>
        <taxon>Ovalentaria</taxon>
        <taxon>Atherinomorphae</taxon>
        <taxon>Cyprinodontiformes</taxon>
        <taxon>Cyprinodontidae</taxon>
        <taxon>Cyprinodon</taxon>
    </lineage>
</organism>
<dbReference type="KEGG" id="cvg:107098484"/>
<keyword evidence="3 6" id="KW-0812">Transmembrane</keyword>
<name>A0A3Q2CTL3_CYPVA</name>
<dbReference type="OMA" id="FISFIFW"/>
<dbReference type="InterPro" id="IPR008952">
    <property type="entry name" value="Tetraspanin_EC2_sf"/>
</dbReference>
<dbReference type="GO" id="GO:0005886">
    <property type="term" value="C:plasma membrane"/>
    <property type="evidence" value="ECO:0007669"/>
    <property type="project" value="TreeGrafter"/>
</dbReference>
<dbReference type="PANTHER" id="PTHR19282:SF120">
    <property type="entry name" value="TETRASPANIN-36"/>
    <property type="match status" value="1"/>
</dbReference>
<evidence type="ECO:0000256" key="3">
    <source>
        <dbReference type="ARBA" id="ARBA00022692"/>
    </source>
</evidence>
<dbReference type="Gene3D" id="1.10.1450.10">
    <property type="entry name" value="Tetraspanin"/>
    <property type="match status" value="1"/>
</dbReference>
<sequence length="243" mass="26691">MDCGICTSKSILLFLSLVFWAAGAVLAYIGASMIQSYSTFESFIQDKQTLIPAAIVIGISVVMLIFGLVGCCATLKESKFGLGCFFLIIMLVFAAEVVALVFTFIYQGKINPNLERSMNDVFAKYDGKNTESQAVDLLQQNLKCCGVANYTSWLNTTWFRENNTIPHSCCINATQCAGTPQPPNLLYSEGCEKKLETFLQHALTYGMLVVLGFAVIKFFGMLSVCVITCRGSSRRSGYQPLYA</sequence>
<comment type="similarity">
    <text evidence="2 6">Belongs to the tetraspanin (TM4SF) family.</text>
</comment>
<dbReference type="AlphaFoldDB" id="A0A3Q2CTL3"/>
<dbReference type="OrthoDB" id="9993879at2759"/>
<keyword evidence="5 6" id="KW-0472">Membrane</keyword>
<dbReference type="Pfam" id="PF00335">
    <property type="entry name" value="Tetraspanin"/>
    <property type="match status" value="1"/>
</dbReference>
<comment type="subcellular location">
    <subcellularLocation>
        <location evidence="1 6">Membrane</location>
        <topology evidence="1 6">Multi-pass membrane protein</topology>
    </subcellularLocation>
</comment>
<dbReference type="SUPFAM" id="SSF48652">
    <property type="entry name" value="Tetraspanin"/>
    <property type="match status" value="1"/>
</dbReference>
<keyword evidence="4 6" id="KW-1133">Transmembrane helix</keyword>
<evidence type="ECO:0000313" key="8">
    <source>
        <dbReference type="Proteomes" id="UP000265020"/>
    </source>
</evidence>
<evidence type="ECO:0000256" key="4">
    <source>
        <dbReference type="ARBA" id="ARBA00022989"/>
    </source>
</evidence>
<reference evidence="7" key="2">
    <citation type="submission" date="2025-09" db="UniProtKB">
        <authorList>
            <consortium name="Ensembl"/>
        </authorList>
    </citation>
    <scope>IDENTIFICATION</scope>
</reference>
<keyword evidence="8" id="KW-1185">Reference proteome</keyword>
<evidence type="ECO:0000256" key="2">
    <source>
        <dbReference type="ARBA" id="ARBA00006840"/>
    </source>
</evidence>
<dbReference type="Proteomes" id="UP000265020">
    <property type="component" value="Unassembled WGS sequence"/>
</dbReference>
<dbReference type="STRING" id="28743.ENSCVAP00000009086"/>
<dbReference type="CTD" id="437021"/>
<dbReference type="FunFam" id="1.10.1450.10:FF:000029">
    <property type="entry name" value="Tetraspanin"/>
    <property type="match status" value="1"/>
</dbReference>
<feature type="transmembrane region" description="Helical" evidence="6">
    <location>
        <begin position="12"/>
        <end position="31"/>
    </location>
</feature>
<proteinExistence type="inferred from homology"/>
<dbReference type="Ensembl" id="ENSCVAT00000000542.1">
    <property type="protein sequence ID" value="ENSCVAP00000009086.1"/>
    <property type="gene ID" value="ENSCVAG00000010998.1"/>
</dbReference>
<dbReference type="InterPro" id="IPR000301">
    <property type="entry name" value="Tetraspanin_animals"/>
</dbReference>
<reference evidence="7" key="1">
    <citation type="submission" date="2025-08" db="UniProtKB">
        <authorList>
            <consortium name="Ensembl"/>
        </authorList>
    </citation>
    <scope>IDENTIFICATION</scope>
</reference>
<evidence type="ECO:0000256" key="1">
    <source>
        <dbReference type="ARBA" id="ARBA00004141"/>
    </source>
</evidence>
<evidence type="ECO:0000313" key="7">
    <source>
        <dbReference type="Ensembl" id="ENSCVAP00000009086.1"/>
    </source>
</evidence>
<feature type="transmembrane region" description="Helical" evidence="6">
    <location>
        <begin position="82"/>
        <end position="106"/>
    </location>
</feature>
<dbReference type="GeneID" id="107098484"/>
<dbReference type="PRINTS" id="PR00259">
    <property type="entry name" value="TMFOUR"/>
</dbReference>
<evidence type="ECO:0000256" key="5">
    <source>
        <dbReference type="ARBA" id="ARBA00023136"/>
    </source>
</evidence>
<evidence type="ECO:0000256" key="6">
    <source>
        <dbReference type="RuleBase" id="RU361218"/>
    </source>
</evidence>
<dbReference type="PANTHER" id="PTHR19282">
    <property type="entry name" value="TETRASPANIN"/>
    <property type="match status" value="1"/>
</dbReference>
<feature type="transmembrane region" description="Helical" evidence="6">
    <location>
        <begin position="202"/>
        <end position="229"/>
    </location>
</feature>
<feature type="transmembrane region" description="Helical" evidence="6">
    <location>
        <begin position="51"/>
        <end position="75"/>
    </location>
</feature>